<keyword evidence="2 4" id="KW-0808">Transferase</keyword>
<keyword evidence="1 4" id="KW-0489">Methyltransferase</keyword>
<keyword evidence="3 4" id="KW-0949">S-adenosyl-L-methionine</keyword>
<evidence type="ECO:0000313" key="7">
    <source>
        <dbReference type="RefSeq" id="XP_021853646.1"/>
    </source>
</evidence>
<dbReference type="InterPro" id="IPR029063">
    <property type="entry name" value="SAM-dependent_MTases_sf"/>
</dbReference>
<dbReference type="CDD" id="cd02440">
    <property type="entry name" value="AdoMet_MTases"/>
    <property type="match status" value="1"/>
</dbReference>
<evidence type="ECO:0000313" key="6">
    <source>
        <dbReference type="Proteomes" id="UP000813463"/>
    </source>
</evidence>
<reference evidence="6" key="1">
    <citation type="journal article" date="2021" name="Nat. Commun.">
        <title>Genomic analyses provide insights into spinach domestication and the genetic basis of agronomic traits.</title>
        <authorList>
            <person name="Cai X."/>
            <person name="Sun X."/>
            <person name="Xu C."/>
            <person name="Sun H."/>
            <person name="Wang X."/>
            <person name="Ge C."/>
            <person name="Zhang Z."/>
            <person name="Wang Q."/>
            <person name="Fei Z."/>
            <person name="Jiao C."/>
            <person name="Wang Q."/>
        </authorList>
    </citation>
    <scope>NUCLEOTIDE SEQUENCE [LARGE SCALE GENOMIC DNA]</scope>
    <source>
        <strain evidence="6">cv. Varoflay</strain>
    </source>
</reference>
<proteinExistence type="inferred from homology"/>
<sequence>MWSSDWSSRCATTRTTGTNCHINITQSSALRRLQVPRKPHTVRLYNNRRRSIAVRMAMAEAEAKEDTTMAGSGGKSREELNKGIAELYDESSGIWEDIWGDHMHHGYYDPSQNASLSQHRSAQIRMIEEALRFAAVTDDSSKIPKSIVDVGCGIGGSSRYLAKKYGATTQGITLSPKQAQRAQALAASEGLADKAFFQVADALDQPFEDGQFNLVWSMESGEHMPDKKKFVSELVRVAAPGATIIIVTWCHRDLSASEESLRPDENELLKKICDAYYLPAWCSAADYVEILQSLSLQDIKAEDWSQYVAPFWPAVIRSALTWKGITSLLRSGWKTIKGALAMPLMIEGYKKDLIKFAIITCRKPE</sequence>
<comment type="similarity">
    <text evidence="4">Belongs to the class I-like SAM-binding methyltransferase superfamily. gTMT family.</text>
</comment>
<evidence type="ECO:0000256" key="3">
    <source>
        <dbReference type="ARBA" id="ARBA00022691"/>
    </source>
</evidence>
<evidence type="ECO:0000256" key="4">
    <source>
        <dbReference type="PROSITE-ProRule" id="PRU00914"/>
    </source>
</evidence>
<feature type="region of interest" description="SAM motif I" evidence="4">
    <location>
        <begin position="147"/>
        <end position="156"/>
    </location>
</feature>
<feature type="domain" description="Methyltransferase type 11" evidence="5">
    <location>
        <begin position="148"/>
        <end position="246"/>
    </location>
</feature>
<dbReference type="GeneID" id="110793113"/>
<dbReference type="SUPFAM" id="SSF53335">
    <property type="entry name" value="S-adenosyl-L-methionine-dependent methyltransferases"/>
    <property type="match status" value="1"/>
</dbReference>
<accession>A0A9R0K075</accession>
<reference evidence="7" key="2">
    <citation type="submission" date="2025-08" db="UniProtKB">
        <authorList>
            <consortium name="RefSeq"/>
        </authorList>
    </citation>
    <scope>IDENTIFICATION</scope>
    <source>
        <tissue evidence="7">Leaf</tissue>
    </source>
</reference>
<feature type="region of interest" description="SAM motif III" evidence="4">
    <location>
        <begin position="237"/>
        <end position="246"/>
    </location>
</feature>
<dbReference type="AlphaFoldDB" id="A0A9R0K075"/>
<feature type="region of interest" description="SAM motif II" evidence="4">
    <location>
        <begin position="210"/>
        <end position="218"/>
    </location>
</feature>
<dbReference type="GO" id="GO:0008757">
    <property type="term" value="F:S-adenosylmethionine-dependent methyltransferase activity"/>
    <property type="evidence" value="ECO:0007669"/>
    <property type="project" value="InterPro"/>
</dbReference>
<name>A0A9R0K075_SPIOL</name>
<keyword evidence="6" id="KW-1185">Reference proteome</keyword>
<gene>
    <name evidence="7" type="primary">LOC110793113</name>
</gene>
<dbReference type="PANTHER" id="PTHR43591:SF81">
    <property type="entry name" value="MAGNESIUM PROTOPORPHYRIN IX METHYLTRANSFERASE, CHLOROPLASTIC-RELATED"/>
    <property type="match status" value="1"/>
</dbReference>
<dbReference type="GO" id="GO:0008168">
    <property type="term" value="F:methyltransferase activity"/>
    <property type="evidence" value="ECO:0000318"/>
    <property type="project" value="GO_Central"/>
</dbReference>
<evidence type="ECO:0000259" key="5">
    <source>
        <dbReference type="Pfam" id="PF08241"/>
    </source>
</evidence>
<dbReference type="PANTHER" id="PTHR43591">
    <property type="entry name" value="METHYLTRANSFERASE"/>
    <property type="match status" value="1"/>
</dbReference>
<evidence type="ECO:0000256" key="1">
    <source>
        <dbReference type="ARBA" id="ARBA00022603"/>
    </source>
</evidence>
<dbReference type="Pfam" id="PF08241">
    <property type="entry name" value="Methyltransf_11"/>
    <property type="match status" value="1"/>
</dbReference>
<dbReference type="RefSeq" id="XP_021853646.1">
    <property type="nucleotide sequence ID" value="XM_021997954.2"/>
</dbReference>
<evidence type="ECO:0000256" key="2">
    <source>
        <dbReference type="ARBA" id="ARBA00022679"/>
    </source>
</evidence>
<dbReference type="KEGG" id="soe:110793113"/>
<dbReference type="InterPro" id="IPR025774">
    <property type="entry name" value="PiNMT-like"/>
</dbReference>
<dbReference type="Proteomes" id="UP000813463">
    <property type="component" value="Chromosome 3"/>
</dbReference>
<dbReference type="OrthoDB" id="8300214at2759"/>
<dbReference type="PROSITE" id="PS51581">
    <property type="entry name" value="SAM_GTMT"/>
    <property type="match status" value="1"/>
</dbReference>
<organism evidence="6 7">
    <name type="scientific">Spinacia oleracea</name>
    <name type="common">Spinach</name>
    <dbReference type="NCBI Taxonomy" id="3562"/>
    <lineage>
        <taxon>Eukaryota</taxon>
        <taxon>Viridiplantae</taxon>
        <taxon>Streptophyta</taxon>
        <taxon>Embryophyta</taxon>
        <taxon>Tracheophyta</taxon>
        <taxon>Spermatophyta</taxon>
        <taxon>Magnoliopsida</taxon>
        <taxon>eudicotyledons</taxon>
        <taxon>Gunneridae</taxon>
        <taxon>Pentapetalae</taxon>
        <taxon>Caryophyllales</taxon>
        <taxon>Chenopodiaceae</taxon>
        <taxon>Chenopodioideae</taxon>
        <taxon>Anserineae</taxon>
        <taxon>Spinacia</taxon>
    </lineage>
</organism>
<dbReference type="GO" id="GO:0032259">
    <property type="term" value="P:methylation"/>
    <property type="evidence" value="ECO:0007669"/>
    <property type="project" value="UniProtKB-UniRule"/>
</dbReference>
<dbReference type="InterPro" id="IPR013216">
    <property type="entry name" value="Methyltransf_11"/>
</dbReference>
<dbReference type="Gene3D" id="3.40.50.150">
    <property type="entry name" value="Vaccinia Virus protein VP39"/>
    <property type="match status" value="1"/>
</dbReference>
<protein>
    <submittedName>
        <fullName evidence="7">Probable tocopherol O-methyltransferase, chloroplastic</fullName>
    </submittedName>
</protein>